<sequence length="245" mass="27543">MSRNYDNWDRLVGAVLQRERDREVARADSRSTSSSSISISLDFDELSLSLPREEQNVETGRRNLKLDSSNSSYIASSSTKDHPIYQKPAGESKFSMGLGSAKRILKELKDIQRDPPARISAGPVGRDLFHWQATIIGPVDSPYAGGVFLLNIHFPQDYPFKKPKIAFKTKIFHPNININGTICPAMFEDYCPAQTVPKVLLIISALLADPVLDDPLVPEITYMYMTNKKKYEAIARSWTQKYAMG</sequence>
<dbReference type="InterPro" id="IPR000857">
    <property type="entry name" value="MyTH4_dom"/>
</dbReference>
<gene>
    <name evidence="9" type="ORF">FPE_LOCUS15603</name>
</gene>
<dbReference type="Proteomes" id="UP000834106">
    <property type="component" value="Chromosome 9"/>
</dbReference>
<keyword evidence="5" id="KW-0833">Ubl conjugation pathway</keyword>
<dbReference type="EMBL" id="OU503044">
    <property type="protein sequence ID" value="CAI9768173.1"/>
    <property type="molecule type" value="Genomic_DNA"/>
</dbReference>
<dbReference type="GO" id="GO:0005524">
    <property type="term" value="F:ATP binding"/>
    <property type="evidence" value="ECO:0007669"/>
    <property type="project" value="UniProtKB-KW"/>
</dbReference>
<dbReference type="GO" id="GO:0061631">
    <property type="term" value="F:ubiquitin conjugating enzyme activity"/>
    <property type="evidence" value="ECO:0007669"/>
    <property type="project" value="UniProtKB-EC"/>
</dbReference>
<keyword evidence="10" id="KW-1185">Reference proteome</keyword>
<keyword evidence="4" id="KW-0547">Nucleotide-binding</keyword>
<evidence type="ECO:0000256" key="4">
    <source>
        <dbReference type="ARBA" id="ARBA00022741"/>
    </source>
</evidence>
<keyword evidence="3" id="KW-0808">Transferase</keyword>
<dbReference type="AlphaFoldDB" id="A0AAD1ZEA1"/>
<dbReference type="SUPFAM" id="SSF54495">
    <property type="entry name" value="UBC-like"/>
    <property type="match status" value="1"/>
</dbReference>
<dbReference type="InterPro" id="IPR016135">
    <property type="entry name" value="UBQ-conjugating_enzyme/RWD"/>
</dbReference>
<dbReference type="PANTHER" id="PTHR24068">
    <property type="entry name" value="UBIQUITIN-CONJUGATING ENZYME E2"/>
    <property type="match status" value="1"/>
</dbReference>
<evidence type="ECO:0000259" key="8">
    <source>
        <dbReference type="PROSITE" id="PS51016"/>
    </source>
</evidence>
<dbReference type="PROSITE" id="PS51016">
    <property type="entry name" value="MYTH4"/>
    <property type="match status" value="1"/>
</dbReference>
<evidence type="ECO:0000313" key="10">
    <source>
        <dbReference type="Proteomes" id="UP000834106"/>
    </source>
</evidence>
<evidence type="ECO:0000313" key="9">
    <source>
        <dbReference type="EMBL" id="CAI9768173.1"/>
    </source>
</evidence>
<dbReference type="Gene3D" id="3.10.110.10">
    <property type="entry name" value="Ubiquitin Conjugating Enzyme"/>
    <property type="match status" value="1"/>
</dbReference>
<evidence type="ECO:0000256" key="3">
    <source>
        <dbReference type="ARBA" id="ARBA00022679"/>
    </source>
</evidence>
<evidence type="ECO:0000256" key="1">
    <source>
        <dbReference type="ARBA" id="ARBA00000485"/>
    </source>
</evidence>
<comment type="pathway">
    <text evidence="2">Protein modification; protein ubiquitination.</text>
</comment>
<evidence type="ECO:0000256" key="5">
    <source>
        <dbReference type="ARBA" id="ARBA00022786"/>
    </source>
</evidence>
<organism evidence="9 10">
    <name type="scientific">Fraxinus pennsylvanica</name>
    <dbReference type="NCBI Taxonomy" id="56036"/>
    <lineage>
        <taxon>Eukaryota</taxon>
        <taxon>Viridiplantae</taxon>
        <taxon>Streptophyta</taxon>
        <taxon>Embryophyta</taxon>
        <taxon>Tracheophyta</taxon>
        <taxon>Spermatophyta</taxon>
        <taxon>Magnoliopsida</taxon>
        <taxon>eudicotyledons</taxon>
        <taxon>Gunneridae</taxon>
        <taxon>Pentapetalae</taxon>
        <taxon>asterids</taxon>
        <taxon>lamiids</taxon>
        <taxon>Lamiales</taxon>
        <taxon>Oleaceae</taxon>
        <taxon>Oleeae</taxon>
        <taxon>Fraxinus</taxon>
    </lineage>
</organism>
<evidence type="ECO:0000256" key="6">
    <source>
        <dbReference type="ARBA" id="ARBA00022840"/>
    </source>
</evidence>
<dbReference type="InterPro" id="IPR000608">
    <property type="entry name" value="UBC"/>
</dbReference>
<feature type="domain" description="UBC core" evidence="7">
    <location>
        <begin position="99"/>
        <end position="244"/>
    </location>
</feature>
<evidence type="ECO:0008006" key="11">
    <source>
        <dbReference type="Google" id="ProtNLM"/>
    </source>
</evidence>
<comment type="catalytic activity">
    <reaction evidence="1">
        <text>S-ubiquitinyl-[E1 ubiquitin-activating enzyme]-L-cysteine + [E2 ubiquitin-conjugating enzyme]-L-cysteine = [E1 ubiquitin-activating enzyme]-L-cysteine + S-ubiquitinyl-[E2 ubiquitin-conjugating enzyme]-L-cysteine.</text>
        <dbReference type="EC" id="2.3.2.23"/>
    </reaction>
</comment>
<name>A0AAD1ZEA1_9LAMI</name>
<dbReference type="FunFam" id="3.10.110.10:FF:000101">
    <property type="entry name" value="Ubiquitin-conjugating enzyme E2 D2"/>
    <property type="match status" value="1"/>
</dbReference>
<evidence type="ECO:0000256" key="2">
    <source>
        <dbReference type="ARBA" id="ARBA00004906"/>
    </source>
</evidence>
<protein>
    <recommendedName>
        <fullName evidence="11">UBC core domain-containing protein</fullName>
    </recommendedName>
</protein>
<accession>A0AAD1ZEA1</accession>
<dbReference type="GO" id="GO:0005856">
    <property type="term" value="C:cytoskeleton"/>
    <property type="evidence" value="ECO:0007669"/>
    <property type="project" value="InterPro"/>
</dbReference>
<feature type="domain" description="MyTH4" evidence="8">
    <location>
        <begin position="119"/>
        <end position="245"/>
    </location>
</feature>
<proteinExistence type="predicted"/>
<evidence type="ECO:0000259" key="7">
    <source>
        <dbReference type="PROSITE" id="PS50127"/>
    </source>
</evidence>
<reference evidence="9" key="1">
    <citation type="submission" date="2023-05" db="EMBL/GenBank/DDBJ databases">
        <authorList>
            <person name="Huff M."/>
        </authorList>
    </citation>
    <scope>NUCLEOTIDE SEQUENCE</scope>
</reference>
<dbReference type="Pfam" id="PF00179">
    <property type="entry name" value="UQ_con"/>
    <property type="match status" value="1"/>
</dbReference>
<dbReference type="PROSITE" id="PS50127">
    <property type="entry name" value="UBC_2"/>
    <property type="match status" value="1"/>
</dbReference>
<dbReference type="SMART" id="SM00212">
    <property type="entry name" value="UBCc"/>
    <property type="match status" value="1"/>
</dbReference>
<keyword evidence="6" id="KW-0067">ATP-binding</keyword>